<dbReference type="Gene3D" id="3.30.310.100">
    <property type="entry name" value="YugN-like"/>
    <property type="match status" value="1"/>
</dbReference>
<proteinExistence type="predicted"/>
<dbReference type="Pfam" id="PF08868">
    <property type="entry name" value="YugN"/>
    <property type="match status" value="1"/>
</dbReference>
<dbReference type="EMBL" id="JBHUDE010000040">
    <property type="protein sequence ID" value="MFD1607578.1"/>
    <property type="molecule type" value="Genomic_DNA"/>
</dbReference>
<evidence type="ECO:0000313" key="1">
    <source>
        <dbReference type="EMBL" id="MFD1607578.1"/>
    </source>
</evidence>
<accession>A0ABW4HQA4</accession>
<dbReference type="InterPro" id="IPR014967">
    <property type="entry name" value="Uncharacterised_YugN-like"/>
</dbReference>
<name>A0ABW4HQA4_9BACI</name>
<dbReference type="SUPFAM" id="SSF160755">
    <property type="entry name" value="YugN-like"/>
    <property type="match status" value="1"/>
</dbReference>
<dbReference type="InterPro" id="IPR036491">
    <property type="entry name" value="YugN-like_sf"/>
</dbReference>
<dbReference type="Proteomes" id="UP001597221">
    <property type="component" value="Unassembled WGS sequence"/>
</dbReference>
<evidence type="ECO:0000313" key="2">
    <source>
        <dbReference type="Proteomes" id="UP001597221"/>
    </source>
</evidence>
<comment type="caution">
    <text evidence="1">The sequence shown here is derived from an EMBL/GenBank/DDBJ whole genome shotgun (WGS) entry which is preliminary data.</text>
</comment>
<gene>
    <name evidence="1" type="ORF">ACFSBH_07935</name>
</gene>
<organism evidence="1 2">
    <name type="scientific">Oceanobacillus luteolus</name>
    <dbReference type="NCBI Taxonomy" id="1274358"/>
    <lineage>
        <taxon>Bacteria</taxon>
        <taxon>Bacillati</taxon>
        <taxon>Bacillota</taxon>
        <taxon>Bacilli</taxon>
        <taxon>Bacillales</taxon>
        <taxon>Bacillaceae</taxon>
        <taxon>Oceanobacillus</taxon>
    </lineage>
</organism>
<protein>
    <submittedName>
        <fullName evidence="1">YugN family protein</fullName>
    </submittedName>
</protein>
<reference evidence="2" key="1">
    <citation type="journal article" date="2019" name="Int. J. Syst. Evol. Microbiol.">
        <title>The Global Catalogue of Microorganisms (GCM) 10K type strain sequencing project: providing services to taxonomists for standard genome sequencing and annotation.</title>
        <authorList>
            <consortium name="The Broad Institute Genomics Platform"/>
            <consortium name="The Broad Institute Genome Sequencing Center for Infectious Disease"/>
            <person name="Wu L."/>
            <person name="Ma J."/>
        </authorList>
    </citation>
    <scope>NUCLEOTIDE SEQUENCE [LARGE SCALE GENOMIC DNA]</scope>
    <source>
        <strain evidence="2">CGMCC 1.12376</strain>
    </source>
</reference>
<keyword evidence="2" id="KW-1185">Reference proteome</keyword>
<sequence length="124" mass="14176">MRIENTGIDDLVIDLKPLDKITGQHAFIRAGQWDYERVTYDYKIGSNEKNITYYIRVQGYATSGNVDSKDAVIKLLTPLLGKHYYPHGIEYGEEENFPESLVERAQTLLTNLANELKPLAIEQD</sequence>
<dbReference type="RefSeq" id="WP_251517524.1">
    <property type="nucleotide sequence ID" value="NZ_JAMBON010000060.1"/>
</dbReference>